<dbReference type="GO" id="GO:0000776">
    <property type="term" value="C:kinetochore"/>
    <property type="evidence" value="ECO:0007669"/>
    <property type="project" value="TreeGrafter"/>
</dbReference>
<evidence type="ECO:0000256" key="3">
    <source>
        <dbReference type="ARBA" id="ARBA00022454"/>
    </source>
</evidence>
<dbReference type="GO" id="GO:0051301">
    <property type="term" value="P:cell division"/>
    <property type="evidence" value="ECO:0007669"/>
    <property type="project" value="UniProtKB-KW"/>
</dbReference>
<evidence type="ECO:0000256" key="4">
    <source>
        <dbReference type="ARBA" id="ARBA00022618"/>
    </source>
</evidence>
<evidence type="ECO:0000256" key="2">
    <source>
        <dbReference type="ARBA" id="ARBA00010845"/>
    </source>
</evidence>
<dbReference type="InterPro" id="IPR038889">
    <property type="entry name" value="Shugoshin1/2"/>
</dbReference>
<evidence type="ECO:0000256" key="1">
    <source>
        <dbReference type="ARBA" id="ARBA00004584"/>
    </source>
</evidence>
<proteinExistence type="inferred from homology"/>
<keyword evidence="3" id="KW-0158">Chromosome</keyword>
<keyword evidence="8" id="KW-0137">Centromere</keyword>
<evidence type="ECO:0000313" key="9">
    <source>
        <dbReference type="Ensembl" id="ENSCLMP00005022957.1"/>
    </source>
</evidence>
<dbReference type="Proteomes" id="UP000694565">
    <property type="component" value="Unplaced"/>
</dbReference>
<keyword evidence="4" id="KW-0132">Cell division</keyword>
<keyword evidence="5" id="KW-0159">Chromosome partition</keyword>
<keyword evidence="7" id="KW-0131">Cell cycle</keyword>
<evidence type="ECO:0000256" key="7">
    <source>
        <dbReference type="ARBA" id="ARBA00023306"/>
    </source>
</evidence>
<sequence>MSTSTMLSRTTMATLMSSKQTSANVTASKIKHKILNTSSFFKVSLKTNNKNLALGLQAQKERSRQLEMEVVHLQKQVEAQCFDLATKNYKLRKLVGLLFTHDYCATAVNNEACFSRTVSKYSLYILSFSQRAMNDICYVFLPVLLVVSATDQLPPQPEIAQPLLPEPKVPADLPEKNISANVFSLQNRPRASTDLFPGRELQRFWCCS</sequence>
<dbReference type="GeneTree" id="ENSGT00940000169129"/>
<keyword evidence="10" id="KW-1185">Reference proteome</keyword>
<dbReference type="Ensembl" id="ENSCLMT00005024045.1">
    <property type="protein sequence ID" value="ENSCLMP00005022957.1"/>
    <property type="gene ID" value="ENSCLMG00005011395.1"/>
</dbReference>
<dbReference type="GO" id="GO:0007059">
    <property type="term" value="P:chromosome segregation"/>
    <property type="evidence" value="ECO:0007669"/>
    <property type="project" value="UniProtKB-KW"/>
</dbReference>
<dbReference type="PANTHER" id="PTHR21577:SF3">
    <property type="entry name" value="SHUGOSHIN 1-RELATED"/>
    <property type="match status" value="1"/>
</dbReference>
<organism evidence="9 10">
    <name type="scientific">Cyclopterus lumpus</name>
    <name type="common">Lumpsucker</name>
    <dbReference type="NCBI Taxonomy" id="8103"/>
    <lineage>
        <taxon>Eukaryota</taxon>
        <taxon>Metazoa</taxon>
        <taxon>Chordata</taxon>
        <taxon>Craniata</taxon>
        <taxon>Vertebrata</taxon>
        <taxon>Euteleostomi</taxon>
        <taxon>Actinopterygii</taxon>
        <taxon>Neopterygii</taxon>
        <taxon>Teleostei</taxon>
        <taxon>Neoteleostei</taxon>
        <taxon>Acanthomorphata</taxon>
        <taxon>Eupercaria</taxon>
        <taxon>Perciformes</taxon>
        <taxon>Cottioidei</taxon>
        <taxon>Cottales</taxon>
        <taxon>Cyclopteridae</taxon>
        <taxon>Cyclopterus</taxon>
    </lineage>
</organism>
<protein>
    <submittedName>
        <fullName evidence="9">Uncharacterized protein</fullName>
    </submittedName>
</protein>
<dbReference type="PANTHER" id="PTHR21577">
    <property type="entry name" value="SHUGOSHIN"/>
    <property type="match status" value="1"/>
</dbReference>
<keyword evidence="6" id="KW-0175">Coiled coil</keyword>
<dbReference type="Gene3D" id="1.20.5.730">
    <property type="entry name" value="Single helix bin"/>
    <property type="match status" value="1"/>
</dbReference>
<evidence type="ECO:0000256" key="8">
    <source>
        <dbReference type="ARBA" id="ARBA00023328"/>
    </source>
</evidence>
<reference evidence="9" key="1">
    <citation type="submission" date="2025-08" db="UniProtKB">
        <authorList>
            <consortium name="Ensembl"/>
        </authorList>
    </citation>
    <scope>IDENTIFICATION</scope>
</reference>
<evidence type="ECO:0000256" key="5">
    <source>
        <dbReference type="ARBA" id="ARBA00022829"/>
    </source>
</evidence>
<evidence type="ECO:0000256" key="6">
    <source>
        <dbReference type="ARBA" id="ARBA00023054"/>
    </source>
</evidence>
<accession>A0A8C2Z6Z5</accession>
<comment type="similarity">
    <text evidence="2">Belongs to the shugoshin family.</text>
</comment>
<reference evidence="9" key="2">
    <citation type="submission" date="2025-09" db="UniProtKB">
        <authorList>
            <consortium name="Ensembl"/>
        </authorList>
    </citation>
    <scope>IDENTIFICATION</scope>
</reference>
<dbReference type="AlphaFoldDB" id="A0A8C2Z6Z5"/>
<evidence type="ECO:0000313" key="10">
    <source>
        <dbReference type="Proteomes" id="UP000694565"/>
    </source>
</evidence>
<dbReference type="GO" id="GO:0051177">
    <property type="term" value="P:meiotic sister chromatid cohesion"/>
    <property type="evidence" value="ECO:0007669"/>
    <property type="project" value="TreeGrafter"/>
</dbReference>
<comment type="subcellular location">
    <subcellularLocation>
        <location evidence="1">Chromosome</location>
        <location evidence="1">Centromere</location>
    </subcellularLocation>
</comment>
<name>A0A8C2Z6Z5_CYCLU</name>